<dbReference type="NCBIfam" id="TIGR03421">
    <property type="entry name" value="FeS_CyaY"/>
    <property type="match status" value="1"/>
</dbReference>
<evidence type="ECO:0000256" key="6">
    <source>
        <dbReference type="ARBA" id="ARBA00022496"/>
    </source>
</evidence>
<dbReference type="GO" id="GO:0008199">
    <property type="term" value="F:ferric iron binding"/>
    <property type="evidence" value="ECO:0007669"/>
    <property type="project" value="InterPro"/>
</dbReference>
<dbReference type="PRINTS" id="PR00904">
    <property type="entry name" value="FRATAXIN"/>
</dbReference>
<evidence type="ECO:0000256" key="12">
    <source>
        <dbReference type="ARBA" id="ARBA00047990"/>
    </source>
</evidence>
<evidence type="ECO:0000256" key="10">
    <source>
        <dbReference type="ARBA" id="ARBA00023065"/>
    </source>
</evidence>
<dbReference type="AlphaFoldDB" id="A0AAW1SWI3"/>
<keyword evidence="14" id="KW-1185">Reference proteome</keyword>
<gene>
    <name evidence="13" type="ORF">WJX84_009483</name>
</gene>
<dbReference type="PROSITE" id="PS50810">
    <property type="entry name" value="FRATAXIN_2"/>
    <property type="match status" value="1"/>
</dbReference>
<dbReference type="GO" id="GO:0006879">
    <property type="term" value="P:intracellular iron ion homeostasis"/>
    <property type="evidence" value="ECO:0007669"/>
    <property type="project" value="UniProtKB-KW"/>
</dbReference>
<dbReference type="InterPro" id="IPR017789">
    <property type="entry name" value="Frataxin"/>
</dbReference>
<dbReference type="Proteomes" id="UP001485043">
    <property type="component" value="Unassembled WGS sequence"/>
</dbReference>
<keyword evidence="5" id="KW-0813">Transport</keyword>
<evidence type="ECO:0000256" key="9">
    <source>
        <dbReference type="ARBA" id="ARBA00023004"/>
    </source>
</evidence>
<dbReference type="SMART" id="SM01219">
    <property type="entry name" value="Frataxin_Cyay"/>
    <property type="match status" value="1"/>
</dbReference>
<dbReference type="InterPro" id="IPR002908">
    <property type="entry name" value="Frataxin/CyaY"/>
</dbReference>
<evidence type="ECO:0000256" key="3">
    <source>
        <dbReference type="ARBA" id="ARBA00013107"/>
    </source>
</evidence>
<keyword evidence="6" id="KW-0410">Iron transport</keyword>
<dbReference type="GO" id="GO:0034986">
    <property type="term" value="F:iron chaperone activity"/>
    <property type="evidence" value="ECO:0007669"/>
    <property type="project" value="TreeGrafter"/>
</dbReference>
<evidence type="ECO:0000256" key="4">
    <source>
        <dbReference type="ARBA" id="ARBA00022434"/>
    </source>
</evidence>
<dbReference type="InterPro" id="IPR020895">
    <property type="entry name" value="Frataxin_CS"/>
</dbReference>
<keyword evidence="11" id="KW-0496">Mitochondrion</keyword>
<dbReference type="GO" id="GO:0051537">
    <property type="term" value="F:2 iron, 2 sulfur cluster binding"/>
    <property type="evidence" value="ECO:0007669"/>
    <property type="project" value="TreeGrafter"/>
</dbReference>
<evidence type="ECO:0000256" key="7">
    <source>
        <dbReference type="ARBA" id="ARBA00022946"/>
    </source>
</evidence>
<keyword evidence="9" id="KW-0408">Iron</keyword>
<dbReference type="SUPFAM" id="SSF55387">
    <property type="entry name" value="Frataxin/Nqo15-like"/>
    <property type="match status" value="1"/>
</dbReference>
<dbReference type="EC" id="1.16.3.1" evidence="3"/>
<evidence type="ECO:0000256" key="2">
    <source>
        <dbReference type="ARBA" id="ARBA00008183"/>
    </source>
</evidence>
<keyword evidence="7" id="KW-0809">Transit peptide</keyword>
<dbReference type="EMBL" id="JALJOV010000881">
    <property type="protein sequence ID" value="KAK9859362.1"/>
    <property type="molecule type" value="Genomic_DNA"/>
</dbReference>
<dbReference type="PANTHER" id="PTHR16821">
    <property type="entry name" value="FRATAXIN"/>
    <property type="match status" value="1"/>
</dbReference>
<dbReference type="GO" id="GO:0016226">
    <property type="term" value="P:iron-sulfur cluster assembly"/>
    <property type="evidence" value="ECO:0007669"/>
    <property type="project" value="InterPro"/>
</dbReference>
<dbReference type="NCBIfam" id="TIGR03422">
    <property type="entry name" value="mito_frataxin"/>
    <property type="match status" value="1"/>
</dbReference>
<proteinExistence type="inferred from homology"/>
<evidence type="ECO:0000256" key="5">
    <source>
        <dbReference type="ARBA" id="ARBA00022448"/>
    </source>
</evidence>
<dbReference type="PANTHER" id="PTHR16821:SF2">
    <property type="entry name" value="FRATAXIN, MITOCHONDRIAL"/>
    <property type="match status" value="1"/>
</dbReference>
<accession>A0AAW1SWI3</accession>
<comment type="similarity">
    <text evidence="2">Belongs to the frataxin family.</text>
</comment>
<dbReference type="GO" id="GO:0008198">
    <property type="term" value="F:ferrous iron binding"/>
    <property type="evidence" value="ECO:0007669"/>
    <property type="project" value="TreeGrafter"/>
</dbReference>
<comment type="caution">
    <text evidence="13">The sequence shown here is derived from an EMBL/GenBank/DDBJ whole genome shotgun (WGS) entry which is preliminary data.</text>
</comment>
<dbReference type="Pfam" id="PF01491">
    <property type="entry name" value="Frataxin_Cyay"/>
    <property type="match status" value="1"/>
</dbReference>
<name>A0AAW1SWI3_9CHLO</name>
<keyword evidence="8" id="KW-0560">Oxidoreductase</keyword>
<evidence type="ECO:0000313" key="14">
    <source>
        <dbReference type="Proteomes" id="UP001485043"/>
    </source>
</evidence>
<protein>
    <recommendedName>
        <fullName evidence="3">ferroxidase</fullName>
        <ecNumber evidence="3">1.16.3.1</ecNumber>
    </recommendedName>
</protein>
<evidence type="ECO:0000256" key="1">
    <source>
        <dbReference type="ARBA" id="ARBA00004173"/>
    </source>
</evidence>
<comment type="subcellular location">
    <subcellularLocation>
        <location evidence="1">Mitochondrion</location>
    </subcellularLocation>
</comment>
<comment type="catalytic activity">
    <reaction evidence="12">
        <text>4 Fe(2+) + O2 + 4 H(+) = 4 Fe(3+) + 2 H2O</text>
        <dbReference type="Rhea" id="RHEA:11148"/>
        <dbReference type="ChEBI" id="CHEBI:15377"/>
        <dbReference type="ChEBI" id="CHEBI:15378"/>
        <dbReference type="ChEBI" id="CHEBI:15379"/>
        <dbReference type="ChEBI" id="CHEBI:29033"/>
        <dbReference type="ChEBI" id="CHEBI:29034"/>
        <dbReference type="EC" id="1.16.3.1"/>
    </reaction>
</comment>
<evidence type="ECO:0000256" key="8">
    <source>
        <dbReference type="ARBA" id="ARBA00023002"/>
    </source>
</evidence>
<evidence type="ECO:0000256" key="11">
    <source>
        <dbReference type="ARBA" id="ARBA00023128"/>
    </source>
</evidence>
<sequence length="154" mass="17596">MICGSAWTSWEVKRFSTSEPFTQEMTGKDRQELEEQEFHRFADLTLGQLLNKLEDIVEDSDIPDADIEYGQGVLTLTLGSKGTFVLNKQSPNKQIWSSSPISGPARYDFMDGEWVYRRDGHNLHKRLAAELESVLEFEVDIEPEPHQAYGQDVT</sequence>
<reference evidence="13 14" key="1">
    <citation type="journal article" date="2024" name="Nat. Commun.">
        <title>Phylogenomics reveals the evolutionary origins of lichenization in chlorophyte algae.</title>
        <authorList>
            <person name="Puginier C."/>
            <person name="Libourel C."/>
            <person name="Otte J."/>
            <person name="Skaloud P."/>
            <person name="Haon M."/>
            <person name="Grisel S."/>
            <person name="Petersen M."/>
            <person name="Berrin J.G."/>
            <person name="Delaux P.M."/>
            <person name="Dal Grande F."/>
            <person name="Keller J."/>
        </authorList>
    </citation>
    <scope>NUCLEOTIDE SEQUENCE [LARGE SCALE GENOMIC DNA]</scope>
    <source>
        <strain evidence="13 14">SAG 2523</strain>
    </source>
</reference>
<keyword evidence="10" id="KW-0406">Ion transport</keyword>
<keyword evidence="4" id="KW-0409">Iron storage</keyword>
<dbReference type="PROSITE" id="PS01344">
    <property type="entry name" value="FRATAXIN_1"/>
    <property type="match status" value="1"/>
</dbReference>
<organism evidence="13 14">
    <name type="scientific">Apatococcus fuscideae</name>
    <dbReference type="NCBI Taxonomy" id="2026836"/>
    <lineage>
        <taxon>Eukaryota</taxon>
        <taxon>Viridiplantae</taxon>
        <taxon>Chlorophyta</taxon>
        <taxon>core chlorophytes</taxon>
        <taxon>Trebouxiophyceae</taxon>
        <taxon>Chlorellales</taxon>
        <taxon>Chlorellaceae</taxon>
        <taxon>Apatococcus</taxon>
    </lineage>
</organism>
<dbReference type="GO" id="GO:0004322">
    <property type="term" value="F:ferroxidase activity"/>
    <property type="evidence" value="ECO:0007669"/>
    <property type="project" value="UniProtKB-EC"/>
</dbReference>
<dbReference type="GO" id="GO:0005739">
    <property type="term" value="C:mitochondrion"/>
    <property type="evidence" value="ECO:0007669"/>
    <property type="project" value="UniProtKB-SubCell"/>
</dbReference>
<dbReference type="Gene3D" id="3.30.920.10">
    <property type="entry name" value="Frataxin/CyaY"/>
    <property type="match status" value="1"/>
</dbReference>
<dbReference type="GO" id="GO:0006826">
    <property type="term" value="P:iron ion transport"/>
    <property type="evidence" value="ECO:0007669"/>
    <property type="project" value="UniProtKB-KW"/>
</dbReference>
<evidence type="ECO:0000313" key="13">
    <source>
        <dbReference type="EMBL" id="KAK9859362.1"/>
    </source>
</evidence>
<dbReference type="InterPro" id="IPR036524">
    <property type="entry name" value="Frataxin/CyaY_sf"/>
</dbReference>